<evidence type="ECO:0008006" key="3">
    <source>
        <dbReference type="Google" id="ProtNLM"/>
    </source>
</evidence>
<evidence type="ECO:0000313" key="1">
    <source>
        <dbReference type="EMBL" id="EGJ66486.1"/>
    </source>
</evidence>
<gene>
    <name evidence="1" type="ORF">HMPREF0022_03840</name>
</gene>
<evidence type="ECO:0000313" key="2">
    <source>
        <dbReference type="Proteomes" id="UP000003204"/>
    </source>
</evidence>
<dbReference type="SUPFAM" id="SSF56935">
    <property type="entry name" value="Porins"/>
    <property type="match status" value="1"/>
</dbReference>
<dbReference type="AlphaFoldDB" id="A0A828SN13"/>
<accession>A0A828SN13</accession>
<proteinExistence type="predicted"/>
<sequence>MDLKNMRERLSCERKANFQGSILDRYITKRMSRLLRLLKGLKENFMMKILNTTVQKSLLAVSVTLLMSSAFAGQVNPEIEQLRQEIKELRAMLQINMEAQKSLAQRRVEQAAPVVTQAPPPIQQTLTKSGAEFNLYGYIRADASYQIKGASSMYNNISGVPLENTPEESAQKDQLHSTVYVTRFGLNFKTPTAVGDVGGKLEMDFFGAATRDQFRIRHAYLTFDKWLIGQTWSTFIAPEYYPETIDAGTFVGSALLRSPLVRYSDNLTANTSFAVSVEDPKYTAATDPDNKMRLPALVGRLNHKFANGSMLSGRSFVAEKRTNNDSEWAWGVGLGGKYQITPDTLLKADYYHVKGDGRFLLWSNSGYAIDDQNNMHSNEFDTVSLGITHQFTPQIRSTLGYGYMKAKDDNRFAELQRTSTTQNKQLWQGWVNALYNPYKPITLGIEYVYGERETFDNRNGIDNRFNMIASYDF</sequence>
<protein>
    <recommendedName>
        <fullName evidence="3">DcaP-like protein</fullName>
    </recommendedName>
</protein>
<dbReference type="Pfam" id="PF19577">
    <property type="entry name" value="DcaP"/>
    <property type="match status" value="1"/>
</dbReference>
<dbReference type="EMBL" id="ACYS02000205">
    <property type="protein sequence ID" value="EGJ66486.1"/>
    <property type="molecule type" value="Genomic_DNA"/>
</dbReference>
<organism evidence="1 2">
    <name type="scientific">Acinetobacter baumannii 6014059</name>
    <dbReference type="NCBI Taxonomy" id="525242"/>
    <lineage>
        <taxon>Bacteria</taxon>
        <taxon>Pseudomonadati</taxon>
        <taxon>Pseudomonadota</taxon>
        <taxon>Gammaproteobacteria</taxon>
        <taxon>Moraxellales</taxon>
        <taxon>Moraxellaceae</taxon>
        <taxon>Acinetobacter</taxon>
        <taxon>Acinetobacter calcoaceticus/baumannii complex</taxon>
    </lineage>
</organism>
<name>A0A828SN13_ACIBA</name>
<dbReference type="Gene3D" id="2.40.160.10">
    <property type="entry name" value="Porin"/>
    <property type="match status" value="1"/>
</dbReference>
<dbReference type="Proteomes" id="UP000003204">
    <property type="component" value="Unassembled WGS sequence"/>
</dbReference>
<comment type="caution">
    <text evidence="1">The sequence shown here is derived from an EMBL/GenBank/DDBJ whole genome shotgun (WGS) entry which is preliminary data.</text>
</comment>
<dbReference type="InterPro" id="IPR023614">
    <property type="entry name" value="Porin_dom_sf"/>
</dbReference>
<reference evidence="1 2" key="1">
    <citation type="submission" date="2011-04" db="EMBL/GenBank/DDBJ databases">
        <authorList>
            <person name="Weinstock G."/>
            <person name="Sodergren E."/>
            <person name="Clifton S."/>
            <person name="Fulton L."/>
            <person name="Fulton B."/>
            <person name="Courtney L."/>
            <person name="Fronick C."/>
            <person name="Harrison M."/>
            <person name="Strong C."/>
            <person name="Farmer C."/>
            <person name="Delahaunty K."/>
            <person name="Markovic C."/>
            <person name="Hall O."/>
            <person name="Minx P."/>
            <person name="Tomlinson C."/>
            <person name="Mitreva M."/>
            <person name="Hou S."/>
            <person name="Chen J."/>
            <person name="Wollam A."/>
            <person name="Pepin K.H."/>
            <person name="Johnson M."/>
            <person name="Bhonagiri V."/>
            <person name="Zhang X."/>
            <person name="Suruliraj S."/>
            <person name="Warren W."/>
            <person name="Chinwalla A."/>
            <person name="Mardis E.R."/>
            <person name="Wilson R.K."/>
        </authorList>
    </citation>
    <scope>NUCLEOTIDE SEQUENCE [LARGE SCALE GENOMIC DNA]</scope>
    <source>
        <strain evidence="1 2">6014059</strain>
    </source>
</reference>
<dbReference type="InterPro" id="IPR045748">
    <property type="entry name" value="DcaP"/>
</dbReference>